<keyword evidence="1" id="KW-0812">Transmembrane</keyword>
<sequence length="125" mass="13298">MGVYGMSRFVKFFFRAACTLLVALSIGTADCAFANGGVKTGEQNDKKDVATTVICNVILFVQKLGLPIMTGVILGASVMAVFGRLAWPAIAMLVVFTAIFFGASKLISKFAKGITELDADNFDCK</sequence>
<dbReference type="Pfam" id="PF04956">
    <property type="entry name" value="TrbC"/>
    <property type="match status" value="1"/>
</dbReference>
<dbReference type="AlphaFoldDB" id="B9KGS5"/>
<feature type="transmembrane region" description="Helical" evidence="1">
    <location>
        <begin position="85"/>
        <end position="103"/>
    </location>
</feature>
<dbReference type="KEGG" id="amf:AMF_798"/>
<evidence type="ECO:0000313" key="4">
    <source>
        <dbReference type="Proteomes" id="UP000007307"/>
    </source>
</evidence>
<feature type="signal peptide" evidence="2">
    <location>
        <begin position="1"/>
        <end position="34"/>
    </location>
</feature>
<keyword evidence="1" id="KW-1133">Transmembrane helix</keyword>
<evidence type="ECO:0008006" key="5">
    <source>
        <dbReference type="Google" id="ProtNLM"/>
    </source>
</evidence>
<feature type="chain" id="PRO_5002888101" description="TrbC/VirB2 family protein" evidence="2">
    <location>
        <begin position="35"/>
        <end position="125"/>
    </location>
</feature>
<keyword evidence="1" id="KW-0472">Membrane</keyword>
<organism evidence="3 4">
    <name type="scientific">Anaplasma marginale (strain Florida)</name>
    <dbReference type="NCBI Taxonomy" id="320483"/>
    <lineage>
        <taxon>Bacteria</taxon>
        <taxon>Pseudomonadati</taxon>
        <taxon>Pseudomonadota</taxon>
        <taxon>Alphaproteobacteria</taxon>
        <taxon>Rickettsiales</taxon>
        <taxon>Anaplasmataceae</taxon>
        <taxon>Anaplasma</taxon>
    </lineage>
</organism>
<keyword evidence="2" id="KW-0732">Signal</keyword>
<dbReference type="Proteomes" id="UP000007307">
    <property type="component" value="Chromosome"/>
</dbReference>
<dbReference type="EMBL" id="CP001079">
    <property type="protein sequence ID" value="ACM49629.1"/>
    <property type="molecule type" value="Genomic_DNA"/>
</dbReference>
<evidence type="ECO:0000313" key="3">
    <source>
        <dbReference type="EMBL" id="ACM49629.1"/>
    </source>
</evidence>
<evidence type="ECO:0000256" key="2">
    <source>
        <dbReference type="SAM" id="SignalP"/>
    </source>
</evidence>
<dbReference type="STRING" id="320483.AMF_798"/>
<dbReference type="InterPro" id="IPR007039">
    <property type="entry name" value="TrbC/VirB2"/>
</dbReference>
<dbReference type="HOGENOM" id="CLU_148745_1_0_5"/>
<evidence type="ECO:0000256" key="1">
    <source>
        <dbReference type="SAM" id="Phobius"/>
    </source>
</evidence>
<proteinExistence type="predicted"/>
<gene>
    <name evidence="3" type="ordered locus">AMF_798</name>
</gene>
<reference evidence="3 4" key="1">
    <citation type="journal article" date="2009" name="BMC Genomics">
        <title>Conservation in the face of diversity: multistrain analysis of an intracellular bacterium.</title>
        <authorList>
            <person name="Dark M.J."/>
            <person name="Herndon D.R."/>
            <person name="Kappmeyer L.S."/>
            <person name="Gonzales M.P."/>
            <person name="Nordeen E."/>
            <person name="Palmer G.H."/>
            <person name="Knowles D.P. Jr."/>
            <person name="Brayton K.A."/>
        </authorList>
    </citation>
    <scope>NUCLEOTIDE SEQUENCE [LARGE SCALE GENOMIC DNA]</scope>
    <source>
        <strain evidence="3 4">Florida</strain>
    </source>
</reference>
<protein>
    <recommendedName>
        <fullName evidence="5">TrbC/VirB2 family protein</fullName>
    </recommendedName>
</protein>
<keyword evidence="4" id="KW-1185">Reference proteome</keyword>
<accession>B9KGS5</accession>
<name>B9KGS5_ANAMF</name>